<feature type="non-terminal residue" evidence="2">
    <location>
        <position position="1"/>
    </location>
</feature>
<feature type="region of interest" description="Disordered" evidence="1">
    <location>
        <begin position="1"/>
        <end position="51"/>
    </location>
</feature>
<comment type="caution">
    <text evidence="2">The sequence shown here is derived from an EMBL/GenBank/DDBJ whole genome shotgun (WGS) entry which is preliminary data.</text>
</comment>
<dbReference type="EMBL" id="JADBGI010000033">
    <property type="protein sequence ID" value="MBE3002035.1"/>
    <property type="molecule type" value="Genomic_DNA"/>
</dbReference>
<proteinExistence type="predicted"/>
<reference evidence="2 3" key="1">
    <citation type="submission" date="2020-09" db="EMBL/GenBank/DDBJ databases">
        <title>Diversity and distribution of actinomycetes associated with coral in the coast of Hainan.</title>
        <authorList>
            <person name="Li F."/>
        </authorList>
    </citation>
    <scope>NUCLEOTIDE SEQUENCE [LARGE SCALE GENOMIC DNA]</scope>
    <source>
        <strain evidence="2 3">HNM0947</strain>
    </source>
</reference>
<organism evidence="2 3">
    <name type="scientific">Nocardiopsis coralli</name>
    <dbReference type="NCBI Taxonomy" id="2772213"/>
    <lineage>
        <taxon>Bacteria</taxon>
        <taxon>Bacillati</taxon>
        <taxon>Actinomycetota</taxon>
        <taxon>Actinomycetes</taxon>
        <taxon>Streptosporangiales</taxon>
        <taxon>Nocardiopsidaceae</taxon>
        <taxon>Nocardiopsis</taxon>
    </lineage>
</organism>
<keyword evidence="3" id="KW-1185">Reference proteome</keyword>
<protein>
    <submittedName>
        <fullName evidence="2">Uncharacterized protein</fullName>
    </submittedName>
</protein>
<dbReference type="Proteomes" id="UP000806528">
    <property type="component" value="Unassembled WGS sequence"/>
</dbReference>
<evidence type="ECO:0000313" key="3">
    <source>
        <dbReference type="Proteomes" id="UP000806528"/>
    </source>
</evidence>
<feature type="compositionally biased region" description="Basic and acidic residues" evidence="1">
    <location>
        <begin position="1"/>
        <end position="10"/>
    </location>
</feature>
<evidence type="ECO:0000313" key="2">
    <source>
        <dbReference type="EMBL" id="MBE3002035.1"/>
    </source>
</evidence>
<gene>
    <name evidence="2" type="ORF">IDM40_25540</name>
</gene>
<sequence>SIKTDHDTHPHQTAKAPGAKAPPDSTGPPDQADGEGGGGGDPPGDTGPPSG</sequence>
<evidence type="ECO:0000256" key="1">
    <source>
        <dbReference type="SAM" id="MobiDB-lite"/>
    </source>
</evidence>
<name>A0ABR9PDV5_9ACTN</name>
<accession>A0ABR9PDV5</accession>